<sequence>MMRVTTIVIAFLLIIQSLEEEHVLVYAHEGREAGHKSLAYHRDQDSSKQHPQVLYEFAPRKLRSGRTTRAEKKQETANNNTWSFKMLAASKDLTESIRRPMYWQIMTPLRFHTSCKKTMTIVNDLANRNSLSRLEPSTSAKDIKKLARFLRSDYPTRGKPRREPPINNRAPDMV</sequence>
<name>R0HP23_9BRAS</name>
<evidence type="ECO:0000313" key="4">
    <source>
        <dbReference type="Proteomes" id="UP000029121"/>
    </source>
</evidence>
<dbReference type="STRING" id="81985.R0HP23"/>
<feature type="region of interest" description="Disordered" evidence="1">
    <location>
        <begin position="152"/>
        <end position="174"/>
    </location>
</feature>
<reference evidence="4" key="1">
    <citation type="journal article" date="2013" name="Nat. Genet.">
        <title>The Capsella rubella genome and the genomic consequences of rapid mating system evolution.</title>
        <authorList>
            <person name="Slotte T."/>
            <person name="Hazzouri K.M."/>
            <person name="Agren J.A."/>
            <person name="Koenig D."/>
            <person name="Maumus F."/>
            <person name="Guo Y.L."/>
            <person name="Steige K."/>
            <person name="Platts A.E."/>
            <person name="Escobar J.S."/>
            <person name="Newman L.K."/>
            <person name="Wang W."/>
            <person name="Mandakova T."/>
            <person name="Vello E."/>
            <person name="Smith L.M."/>
            <person name="Henz S.R."/>
            <person name="Steffen J."/>
            <person name="Takuno S."/>
            <person name="Brandvain Y."/>
            <person name="Coop G."/>
            <person name="Andolfatto P."/>
            <person name="Hu T.T."/>
            <person name="Blanchette M."/>
            <person name="Clark R.M."/>
            <person name="Quesneville H."/>
            <person name="Nordborg M."/>
            <person name="Gaut B.S."/>
            <person name="Lysak M.A."/>
            <person name="Jenkins J."/>
            <person name="Grimwood J."/>
            <person name="Chapman J."/>
            <person name="Prochnik S."/>
            <person name="Shu S."/>
            <person name="Rokhsar D."/>
            <person name="Schmutz J."/>
            <person name="Weigel D."/>
            <person name="Wright S.I."/>
        </authorList>
    </citation>
    <scope>NUCLEOTIDE SEQUENCE [LARGE SCALE GENOMIC DNA]</scope>
    <source>
        <strain evidence="4">cv. Monte Gargano</strain>
    </source>
</reference>
<evidence type="ECO:0000313" key="3">
    <source>
        <dbReference type="EMBL" id="EOA25713.1"/>
    </source>
</evidence>
<dbReference type="AlphaFoldDB" id="R0HP23"/>
<organism evidence="3 4">
    <name type="scientific">Capsella rubella</name>
    <dbReference type="NCBI Taxonomy" id="81985"/>
    <lineage>
        <taxon>Eukaryota</taxon>
        <taxon>Viridiplantae</taxon>
        <taxon>Streptophyta</taxon>
        <taxon>Embryophyta</taxon>
        <taxon>Tracheophyta</taxon>
        <taxon>Spermatophyta</taxon>
        <taxon>Magnoliopsida</taxon>
        <taxon>eudicotyledons</taxon>
        <taxon>Gunneridae</taxon>
        <taxon>Pentapetalae</taxon>
        <taxon>rosids</taxon>
        <taxon>malvids</taxon>
        <taxon>Brassicales</taxon>
        <taxon>Brassicaceae</taxon>
        <taxon>Camelineae</taxon>
        <taxon>Capsella</taxon>
    </lineage>
</organism>
<feature type="chain" id="PRO_5004352305" evidence="2">
    <location>
        <begin position="21"/>
        <end position="174"/>
    </location>
</feature>
<keyword evidence="4" id="KW-1185">Reference proteome</keyword>
<accession>R0HP23</accession>
<dbReference type="eggNOG" id="ENOG502R1T6">
    <property type="taxonomic scope" value="Eukaryota"/>
</dbReference>
<keyword evidence="2" id="KW-0732">Signal</keyword>
<protein>
    <submittedName>
        <fullName evidence="3">Uncharacterized protein</fullName>
    </submittedName>
</protein>
<gene>
    <name evidence="3" type="ORF">CARUB_v10019071mg</name>
</gene>
<feature type="signal peptide" evidence="2">
    <location>
        <begin position="1"/>
        <end position="20"/>
    </location>
</feature>
<feature type="compositionally biased region" description="Basic and acidic residues" evidence="1">
    <location>
        <begin position="152"/>
        <end position="164"/>
    </location>
</feature>
<evidence type="ECO:0000256" key="1">
    <source>
        <dbReference type="SAM" id="MobiDB-lite"/>
    </source>
</evidence>
<proteinExistence type="predicted"/>
<evidence type="ECO:0000256" key="2">
    <source>
        <dbReference type="SAM" id="SignalP"/>
    </source>
</evidence>
<dbReference type="EMBL" id="KB870809">
    <property type="protein sequence ID" value="EOA25713.1"/>
    <property type="molecule type" value="Genomic_DNA"/>
</dbReference>
<dbReference type="Proteomes" id="UP000029121">
    <property type="component" value="Unassembled WGS sequence"/>
</dbReference>